<reference evidence="8" key="1">
    <citation type="journal article" date="2019" name="Int. J. Syst. Evol. Microbiol.">
        <title>The Global Catalogue of Microorganisms (GCM) 10K type strain sequencing project: providing services to taxonomists for standard genome sequencing and annotation.</title>
        <authorList>
            <consortium name="The Broad Institute Genomics Platform"/>
            <consortium name="The Broad Institute Genome Sequencing Center for Infectious Disease"/>
            <person name="Wu L."/>
            <person name="Ma J."/>
        </authorList>
    </citation>
    <scope>NUCLEOTIDE SEQUENCE [LARGE SCALE GENOMIC DNA]</scope>
    <source>
        <strain evidence="8">JCM 31920</strain>
    </source>
</reference>
<dbReference type="InterPro" id="IPR007627">
    <property type="entry name" value="RNA_pol_sigma70_r2"/>
</dbReference>
<dbReference type="InterPro" id="IPR036388">
    <property type="entry name" value="WH-like_DNA-bd_sf"/>
</dbReference>
<name>A0ABP8M8Q3_9BACT</name>
<dbReference type="InterPro" id="IPR014327">
    <property type="entry name" value="RNA_pol_sigma70_bacteroid"/>
</dbReference>
<comment type="caution">
    <text evidence="7">The sequence shown here is derived from an EMBL/GenBank/DDBJ whole genome shotgun (WGS) entry which is preliminary data.</text>
</comment>
<dbReference type="SUPFAM" id="SSF88946">
    <property type="entry name" value="Sigma2 domain of RNA polymerase sigma factors"/>
    <property type="match status" value="1"/>
</dbReference>
<dbReference type="Pfam" id="PF04542">
    <property type="entry name" value="Sigma70_r2"/>
    <property type="match status" value="1"/>
</dbReference>
<accession>A0ABP8M8Q3</accession>
<dbReference type="Gene3D" id="1.10.1740.10">
    <property type="match status" value="1"/>
</dbReference>
<dbReference type="InterPro" id="IPR013325">
    <property type="entry name" value="RNA_pol_sigma_r2"/>
</dbReference>
<proteinExistence type="inferred from homology"/>
<keyword evidence="3" id="KW-0731">Sigma factor</keyword>
<evidence type="ECO:0000256" key="4">
    <source>
        <dbReference type="ARBA" id="ARBA00023163"/>
    </source>
</evidence>
<dbReference type="RefSeq" id="WP_345031714.1">
    <property type="nucleotide sequence ID" value="NZ_BAABEY010000033.1"/>
</dbReference>
<evidence type="ECO:0000313" key="8">
    <source>
        <dbReference type="Proteomes" id="UP001501508"/>
    </source>
</evidence>
<keyword evidence="2" id="KW-0805">Transcription regulation</keyword>
<dbReference type="InterPro" id="IPR013249">
    <property type="entry name" value="RNA_pol_sigma70_r4_t2"/>
</dbReference>
<dbReference type="PANTHER" id="PTHR43133:SF46">
    <property type="entry name" value="RNA POLYMERASE SIGMA-70 FACTOR ECF SUBFAMILY"/>
    <property type="match status" value="1"/>
</dbReference>
<evidence type="ECO:0000256" key="3">
    <source>
        <dbReference type="ARBA" id="ARBA00023082"/>
    </source>
</evidence>
<evidence type="ECO:0000256" key="1">
    <source>
        <dbReference type="ARBA" id="ARBA00010641"/>
    </source>
</evidence>
<dbReference type="EMBL" id="BAABEY010000033">
    <property type="protein sequence ID" value="GAA4444911.1"/>
    <property type="molecule type" value="Genomic_DNA"/>
</dbReference>
<feature type="domain" description="RNA polymerase sigma factor 70 region 4 type 2" evidence="6">
    <location>
        <begin position="117"/>
        <end position="167"/>
    </location>
</feature>
<organism evidence="7 8">
    <name type="scientific">Ravibacter arvi</name>
    <dbReference type="NCBI Taxonomy" id="2051041"/>
    <lineage>
        <taxon>Bacteria</taxon>
        <taxon>Pseudomonadati</taxon>
        <taxon>Bacteroidota</taxon>
        <taxon>Cytophagia</taxon>
        <taxon>Cytophagales</taxon>
        <taxon>Spirosomataceae</taxon>
        <taxon>Ravibacter</taxon>
    </lineage>
</organism>
<feature type="domain" description="RNA polymerase sigma-70 region 2" evidence="5">
    <location>
        <begin position="20"/>
        <end position="84"/>
    </location>
</feature>
<keyword evidence="4" id="KW-0804">Transcription</keyword>
<gene>
    <name evidence="7" type="ORF">GCM10023091_35760</name>
</gene>
<comment type="similarity">
    <text evidence="1">Belongs to the sigma-70 factor family. ECF subfamily.</text>
</comment>
<sequence length="178" mass="21177">MNEVILQQVIKGDRAAFSVLFDHYKGPAMRFCHTIVKDEAEAENMLQDVFIKIWERRHQIKPELNFNSYLYTCLRNVSFDFLKKMEKEQVLKQRYFERMGEQEQDESYEYEIRMSHLDSAVESLSTKRKQILKMSLEENKSYQEIASSLKISKNTVKNQLVKARQFLKVQMEAKYSVG</sequence>
<dbReference type="Proteomes" id="UP001501508">
    <property type="component" value="Unassembled WGS sequence"/>
</dbReference>
<dbReference type="NCBIfam" id="TIGR02985">
    <property type="entry name" value="Sig70_bacteroi1"/>
    <property type="match status" value="1"/>
</dbReference>
<dbReference type="InterPro" id="IPR039425">
    <property type="entry name" value="RNA_pol_sigma-70-like"/>
</dbReference>
<dbReference type="PANTHER" id="PTHR43133">
    <property type="entry name" value="RNA POLYMERASE ECF-TYPE SIGMA FACTO"/>
    <property type="match status" value="1"/>
</dbReference>
<keyword evidence="8" id="KW-1185">Reference proteome</keyword>
<evidence type="ECO:0000259" key="6">
    <source>
        <dbReference type="Pfam" id="PF08281"/>
    </source>
</evidence>
<dbReference type="SUPFAM" id="SSF88659">
    <property type="entry name" value="Sigma3 and sigma4 domains of RNA polymerase sigma factors"/>
    <property type="match status" value="1"/>
</dbReference>
<dbReference type="InterPro" id="IPR014284">
    <property type="entry name" value="RNA_pol_sigma-70_dom"/>
</dbReference>
<dbReference type="Gene3D" id="1.10.10.10">
    <property type="entry name" value="Winged helix-like DNA-binding domain superfamily/Winged helix DNA-binding domain"/>
    <property type="match status" value="1"/>
</dbReference>
<dbReference type="InterPro" id="IPR013324">
    <property type="entry name" value="RNA_pol_sigma_r3/r4-like"/>
</dbReference>
<evidence type="ECO:0000313" key="7">
    <source>
        <dbReference type="EMBL" id="GAA4444911.1"/>
    </source>
</evidence>
<evidence type="ECO:0000256" key="2">
    <source>
        <dbReference type="ARBA" id="ARBA00023015"/>
    </source>
</evidence>
<dbReference type="NCBIfam" id="TIGR02937">
    <property type="entry name" value="sigma70-ECF"/>
    <property type="match status" value="1"/>
</dbReference>
<evidence type="ECO:0000259" key="5">
    <source>
        <dbReference type="Pfam" id="PF04542"/>
    </source>
</evidence>
<protein>
    <submittedName>
        <fullName evidence="7">RNA polymerase sigma-70 factor</fullName>
    </submittedName>
</protein>
<dbReference type="Pfam" id="PF08281">
    <property type="entry name" value="Sigma70_r4_2"/>
    <property type="match status" value="1"/>
</dbReference>